<proteinExistence type="predicted"/>
<comment type="caution">
    <text evidence="3">The sequence shown here is derived from an EMBL/GenBank/DDBJ whole genome shotgun (WGS) entry which is preliminary data.</text>
</comment>
<dbReference type="SUPFAM" id="SSF49265">
    <property type="entry name" value="Fibronectin type III"/>
    <property type="match status" value="1"/>
</dbReference>
<dbReference type="PROSITE" id="PS50853">
    <property type="entry name" value="FN3"/>
    <property type="match status" value="1"/>
</dbReference>
<dbReference type="Proteomes" id="UP000231453">
    <property type="component" value="Unassembled WGS sequence"/>
</dbReference>
<name>A0A2M7VBP4_9BACT</name>
<keyword evidence="1" id="KW-0812">Transmembrane</keyword>
<evidence type="ECO:0000259" key="2">
    <source>
        <dbReference type="PROSITE" id="PS50853"/>
    </source>
</evidence>
<dbReference type="InterPro" id="IPR036116">
    <property type="entry name" value="FN3_sf"/>
</dbReference>
<dbReference type="InterPro" id="IPR013783">
    <property type="entry name" value="Ig-like_fold"/>
</dbReference>
<dbReference type="SUPFAM" id="SSF89372">
    <property type="entry name" value="Fucose-specific lectin"/>
    <property type="match status" value="1"/>
</dbReference>
<dbReference type="SMART" id="SM00060">
    <property type="entry name" value="FN3"/>
    <property type="match status" value="1"/>
</dbReference>
<keyword evidence="1" id="KW-1133">Transmembrane helix</keyword>
<evidence type="ECO:0000313" key="3">
    <source>
        <dbReference type="EMBL" id="PIZ96592.1"/>
    </source>
</evidence>
<dbReference type="CDD" id="cd00063">
    <property type="entry name" value="FN3"/>
    <property type="match status" value="1"/>
</dbReference>
<reference evidence="4" key="1">
    <citation type="submission" date="2017-09" db="EMBL/GenBank/DDBJ databases">
        <title>Depth-based differentiation of microbial function through sediment-hosted aquifers and enrichment of novel symbionts in the deep terrestrial subsurface.</title>
        <authorList>
            <person name="Probst A.J."/>
            <person name="Ladd B."/>
            <person name="Jarett J.K."/>
            <person name="Geller-Mcgrath D.E."/>
            <person name="Sieber C.M.K."/>
            <person name="Emerson J.B."/>
            <person name="Anantharaman K."/>
            <person name="Thomas B.C."/>
            <person name="Malmstrom R."/>
            <person name="Stieglmeier M."/>
            <person name="Klingl A."/>
            <person name="Woyke T."/>
            <person name="Ryan C.M."/>
            <person name="Banfield J.F."/>
        </authorList>
    </citation>
    <scope>NUCLEOTIDE SEQUENCE [LARGE SCALE GENOMIC DNA]</scope>
</reference>
<dbReference type="Gene3D" id="2.60.40.10">
    <property type="entry name" value="Immunoglobulins"/>
    <property type="match status" value="1"/>
</dbReference>
<feature type="domain" description="Fibronectin type-III" evidence="2">
    <location>
        <begin position="514"/>
        <end position="597"/>
    </location>
</feature>
<dbReference type="Pfam" id="PF00041">
    <property type="entry name" value="fn3"/>
    <property type="match status" value="1"/>
</dbReference>
<organism evidence="3 4">
    <name type="scientific">Candidatus Magasanikbacteria bacterium CG_4_10_14_0_2_um_filter_33_14</name>
    <dbReference type="NCBI Taxonomy" id="1974636"/>
    <lineage>
        <taxon>Bacteria</taxon>
        <taxon>Candidatus Magasanikiibacteriota</taxon>
    </lineage>
</organism>
<protein>
    <recommendedName>
        <fullName evidence="2">Fibronectin type-III domain-containing protein</fullName>
    </recommendedName>
</protein>
<gene>
    <name evidence="3" type="ORF">COX80_00955</name>
</gene>
<keyword evidence="1" id="KW-0472">Membrane</keyword>
<sequence>MFELIKQKKKSFLFFGIFVFLLGLYFALSPLGTRDSLASPTWLGVGDVGAYGSNTSLAFDSSGNPYVAYKDSSDFGIKVKEYTNSAWSTVGDLGVANLYGISMAFDSADNIYILARTTSHQLIVKEYSGESWSIVGSGFASTTSYYSDIAIYNNVPYVAYIDSDNGLLPTVMSYQGGNWNLIGSPNFGQESASVNPSFTFDNNGIPYIAFVNNSDKKPHVMKYDAGNWSDVSTSTDFGDTMETSNDKQLYLKFDNLNRPYLAYLTSSNKINVLKYFNGNWLDRGPSNFSNGSTVSKLSFDLYNTMPYVFFKDNAESGKGTVMTYNAEHDLWDVYGSAGFTSGQIDGTYFNKNSNGTLYLSYFDLDDSNKVTVMSYYNVAPVASSISATSTTDGTGYVNISETVSDVNYDNLSISYRYSLGACDTYDGSQATSTINSLTTSTYGYDDITLDTNDSGGYQVQSVTTTPGANTVEVVWDSKTDLPSANGDIYCIYAFAHDGTVSSTVATTTVTLDNYQSAPTIADSSATKDSITFSWSAVSGASSYYVQINSETAIVTTDTSYTFSSLSANISYTIGVKAVDSYGNSSSYDTSSVTTDSAGGGGFIPAPSSGSGSSSNSIGINETKEVGSLTSEGNNFLVYIGSEINFDLGSAISDHKATVKDLDTITGKVILVLQSSPVTISLLPKETKDVDLTGDGKNDIRIKYNELKVNRIDLTVTKLATSTEIREVPNTSQKSCSLEVGGAYKIATSPIVYYITQDCTRRYFINASVYFTYFDSWKNIKIVSEEELKKIPADQYMKAPLGPKFAPKYSAVVQVPGSPDIYVLENNQKYLINDENTFVSLGFKWNWIELVDQSFLSKYIMGEKIADANKVLNYTLIKYSDSNKVYRLESDPYDSSKQIKRYIPSEEEFKKLGFRFDRIVTIDKSYTYADGMELKS</sequence>
<accession>A0A2M7VBP4</accession>
<dbReference type="InterPro" id="IPR003961">
    <property type="entry name" value="FN3_dom"/>
</dbReference>
<feature type="transmembrane region" description="Helical" evidence="1">
    <location>
        <begin position="12"/>
        <end position="31"/>
    </location>
</feature>
<dbReference type="AlphaFoldDB" id="A0A2M7VBP4"/>
<dbReference type="EMBL" id="PFPL01000016">
    <property type="protein sequence ID" value="PIZ96592.1"/>
    <property type="molecule type" value="Genomic_DNA"/>
</dbReference>
<evidence type="ECO:0000313" key="4">
    <source>
        <dbReference type="Proteomes" id="UP000231453"/>
    </source>
</evidence>
<evidence type="ECO:0000256" key="1">
    <source>
        <dbReference type="SAM" id="Phobius"/>
    </source>
</evidence>